<dbReference type="AlphaFoldDB" id="A0AAN0MHA8"/>
<evidence type="ECO:0000256" key="4">
    <source>
        <dbReference type="ARBA" id="ARBA00023136"/>
    </source>
</evidence>
<name>A0AAN0MHA8_9ACTN</name>
<feature type="domain" description="Lipopolysaccharide assembly protein A" evidence="6">
    <location>
        <begin position="33"/>
        <end position="70"/>
    </location>
</feature>
<accession>A0AAN0MHA8</accession>
<dbReference type="KEGG" id="broo:brsh051_15270"/>
<proteinExistence type="predicted"/>
<evidence type="ECO:0000313" key="7">
    <source>
        <dbReference type="EMBL" id="BEH02246.1"/>
    </source>
</evidence>
<evidence type="ECO:0000313" key="8">
    <source>
        <dbReference type="Proteomes" id="UP001431656"/>
    </source>
</evidence>
<feature type="transmembrane region" description="Helical" evidence="5">
    <location>
        <begin position="17"/>
        <end position="34"/>
    </location>
</feature>
<protein>
    <recommendedName>
        <fullName evidence="6">Lipopolysaccharide assembly protein A domain-containing protein</fullName>
    </recommendedName>
</protein>
<dbReference type="Pfam" id="PF06305">
    <property type="entry name" value="LapA_dom"/>
    <property type="match status" value="1"/>
</dbReference>
<evidence type="ECO:0000256" key="1">
    <source>
        <dbReference type="ARBA" id="ARBA00022475"/>
    </source>
</evidence>
<dbReference type="RefSeq" id="WP_286263705.1">
    <property type="nucleotide sequence ID" value="NZ_AP028056.1"/>
</dbReference>
<keyword evidence="4 5" id="KW-0472">Membrane</keyword>
<dbReference type="InterPro" id="IPR010445">
    <property type="entry name" value="LapA_dom"/>
</dbReference>
<gene>
    <name evidence="7" type="ORF">brsh051_15270</name>
</gene>
<keyword evidence="8" id="KW-1185">Reference proteome</keyword>
<keyword evidence="2 5" id="KW-0812">Transmembrane</keyword>
<reference evidence="7" key="1">
    <citation type="journal article" date="2024" name="Int. J. Syst. Evol. Microbiol.">
        <title>Brooklawnia propionicigenes sp. nov., a facultatively anaerobic, propionate-producing bacterium isolated from a methanogenic reactor treating waste from cattle farms.</title>
        <authorList>
            <person name="Akita Y."/>
            <person name="Ueki A."/>
            <person name="Tonouchi A."/>
            <person name="Sugawara Y."/>
            <person name="Honma S."/>
            <person name="Kaku N."/>
            <person name="Ueki K."/>
        </authorList>
    </citation>
    <scope>NUCLEOTIDE SEQUENCE</scope>
    <source>
        <strain evidence="7">SH051</strain>
    </source>
</reference>
<evidence type="ECO:0000256" key="3">
    <source>
        <dbReference type="ARBA" id="ARBA00022989"/>
    </source>
</evidence>
<dbReference type="GO" id="GO:0005886">
    <property type="term" value="C:plasma membrane"/>
    <property type="evidence" value="ECO:0007669"/>
    <property type="project" value="InterPro"/>
</dbReference>
<dbReference type="Proteomes" id="UP001431656">
    <property type="component" value="Chromosome"/>
</dbReference>
<keyword evidence="3 5" id="KW-1133">Transmembrane helix</keyword>
<keyword evidence="1" id="KW-1003">Cell membrane</keyword>
<feature type="transmembrane region" description="Helical" evidence="5">
    <location>
        <begin position="49"/>
        <end position="69"/>
    </location>
</feature>
<dbReference type="EMBL" id="AP028056">
    <property type="protein sequence ID" value="BEH02246.1"/>
    <property type="molecule type" value="Genomic_DNA"/>
</dbReference>
<evidence type="ECO:0000256" key="2">
    <source>
        <dbReference type="ARBA" id="ARBA00022692"/>
    </source>
</evidence>
<evidence type="ECO:0000259" key="6">
    <source>
        <dbReference type="Pfam" id="PF06305"/>
    </source>
</evidence>
<evidence type="ECO:0000256" key="5">
    <source>
        <dbReference type="SAM" id="Phobius"/>
    </source>
</evidence>
<organism evidence="7 8">
    <name type="scientific">Brooklawnia propionicigenes</name>
    <dbReference type="NCBI Taxonomy" id="3041175"/>
    <lineage>
        <taxon>Bacteria</taxon>
        <taxon>Bacillati</taxon>
        <taxon>Actinomycetota</taxon>
        <taxon>Actinomycetes</taxon>
        <taxon>Propionibacteriales</taxon>
        <taxon>Propionibacteriaceae</taxon>
        <taxon>Brooklawnia</taxon>
    </lineage>
</organism>
<sequence>MSETGNSGSSFKITPRVWLGLAIAVVAIIFILQNRQPADISLVMLRVSAPLWVTLSAVFLAGFAAGWLVSKRRK</sequence>